<evidence type="ECO:0000313" key="3">
    <source>
        <dbReference type="EMBL" id="MFB9352897.1"/>
    </source>
</evidence>
<reference evidence="3 4" key="1">
    <citation type="submission" date="2024-09" db="EMBL/GenBank/DDBJ databases">
        <authorList>
            <person name="Sun Q."/>
            <person name="Mori K."/>
        </authorList>
    </citation>
    <scope>NUCLEOTIDE SEQUENCE [LARGE SCALE GENOMIC DNA]</scope>
    <source>
        <strain evidence="3 4">JCM 9767</strain>
    </source>
</reference>
<feature type="compositionally biased region" description="Basic and acidic residues" evidence="1">
    <location>
        <begin position="1"/>
        <end position="12"/>
    </location>
</feature>
<dbReference type="InterPro" id="IPR025295">
    <property type="entry name" value="eCIS_core_dom"/>
</dbReference>
<comment type="caution">
    <text evidence="3">The sequence shown here is derived from an EMBL/GenBank/DDBJ whole genome shotgun (WGS) entry which is preliminary data.</text>
</comment>
<evidence type="ECO:0000259" key="2">
    <source>
        <dbReference type="Pfam" id="PF13699"/>
    </source>
</evidence>
<sequence>MRARGEPQETGRKGRTQTRTASPAERAPLTGGPSPAGMPALQRAVGNAVVARMVEEERHEHGAGCGHGAAGRRSAVHDVLSTPGRPLRPALRTEMEARLGESFHDVRVHTGPEAADSADSVGARAYTSGSHVVLGRGGADKHTLAHELTHVVQQRRGPVAGADDGAGLRISDPGDRFEREAEANARRVMASPAPVRTAVPEHPVADGGETAVQRAVLVGGAEVAEPARLVEEAGLDHLLTDTARLVLGYAPQLTAEVPLQVKDAEDLVIEVGRIAAMIDLVHSINSSGILGRRTLSRQGTAFTGSNDEGDGTALAVNVLDARAGGSDADIRNVVDESLTARDRGSFSVAMERPVDDDMILADMAGDVPGAALSETELAAIREAAEGDASLIGMLVSAKLNDKKGELLAESHAETVAQYRSLLQERTQNTAMAIIGRPGADVLTKGPHLGSYESDVPSDRIPPGPGGFTSLVLPRWFEPYGPLLMTRDWPKGVTLRFAGNRQITAYYRAKGNDHPVTVDAPDYATEIEAQLRKFQVIATHILKTAGL</sequence>
<proteinExistence type="predicted"/>
<evidence type="ECO:0000313" key="4">
    <source>
        <dbReference type="Proteomes" id="UP001589753"/>
    </source>
</evidence>
<dbReference type="Pfam" id="PF13699">
    <property type="entry name" value="eCIS_core"/>
    <property type="match status" value="1"/>
</dbReference>
<protein>
    <submittedName>
        <fullName evidence="3">DUF4157 domain-containing protein</fullName>
    </submittedName>
</protein>
<dbReference type="Proteomes" id="UP001589753">
    <property type="component" value="Unassembled WGS sequence"/>
</dbReference>
<keyword evidence="4" id="KW-1185">Reference proteome</keyword>
<feature type="region of interest" description="Disordered" evidence="1">
    <location>
        <begin position="1"/>
        <end position="40"/>
    </location>
</feature>
<feature type="domain" description="eCIS core" evidence="2">
    <location>
        <begin position="86"/>
        <end position="157"/>
    </location>
</feature>
<dbReference type="RefSeq" id="WP_051843260.1">
    <property type="nucleotide sequence ID" value="NZ_JBHMDI010000248.1"/>
</dbReference>
<organism evidence="3 4">
    <name type="scientific">Streptomyces heliomycini</name>
    <dbReference type="NCBI Taxonomy" id="284032"/>
    <lineage>
        <taxon>Bacteria</taxon>
        <taxon>Bacillati</taxon>
        <taxon>Actinomycetota</taxon>
        <taxon>Actinomycetes</taxon>
        <taxon>Kitasatosporales</taxon>
        <taxon>Streptomycetaceae</taxon>
        <taxon>Streptomyces</taxon>
    </lineage>
</organism>
<dbReference type="EMBL" id="JBHMDI010000248">
    <property type="protein sequence ID" value="MFB9352897.1"/>
    <property type="molecule type" value="Genomic_DNA"/>
</dbReference>
<name>A0ABV5LLX2_9ACTN</name>
<gene>
    <name evidence="3" type="ORF">ACFFUA_36825</name>
</gene>
<accession>A0ABV5LLX2</accession>
<feature type="region of interest" description="Disordered" evidence="1">
    <location>
        <begin position="61"/>
        <end position="87"/>
    </location>
</feature>
<evidence type="ECO:0000256" key="1">
    <source>
        <dbReference type="SAM" id="MobiDB-lite"/>
    </source>
</evidence>